<feature type="domain" description="RNase H type-1" evidence="1">
    <location>
        <begin position="65"/>
        <end position="193"/>
    </location>
</feature>
<evidence type="ECO:0000313" key="2">
    <source>
        <dbReference type="EMBL" id="KAK4727398.1"/>
    </source>
</evidence>
<dbReference type="CDD" id="cd09279">
    <property type="entry name" value="RNase_HI_like"/>
    <property type="match status" value="1"/>
</dbReference>
<dbReference type="EMBL" id="JAWPEI010000005">
    <property type="protein sequence ID" value="KAK4727398.1"/>
    <property type="molecule type" value="Genomic_DNA"/>
</dbReference>
<dbReference type="GO" id="GO:0004523">
    <property type="term" value="F:RNA-DNA hybrid ribonuclease activity"/>
    <property type="evidence" value="ECO:0007669"/>
    <property type="project" value="InterPro"/>
</dbReference>
<comment type="caution">
    <text evidence="2">The sequence shown here is derived from an EMBL/GenBank/DDBJ whole genome shotgun (WGS) entry which is preliminary data.</text>
</comment>
<dbReference type="InterPro" id="IPR012337">
    <property type="entry name" value="RNaseH-like_sf"/>
</dbReference>
<name>A0AAV9LPF8_9SOLN</name>
<evidence type="ECO:0000259" key="1">
    <source>
        <dbReference type="PROSITE" id="PS50879"/>
    </source>
</evidence>
<dbReference type="PROSITE" id="PS50879">
    <property type="entry name" value="RNASE_H_1"/>
    <property type="match status" value="1"/>
</dbReference>
<dbReference type="InterPro" id="IPR002156">
    <property type="entry name" value="RNaseH_domain"/>
</dbReference>
<dbReference type="SUPFAM" id="SSF53098">
    <property type="entry name" value="Ribonuclease H-like"/>
    <property type="match status" value="1"/>
</dbReference>
<dbReference type="Proteomes" id="UP001311915">
    <property type="component" value="Unassembled WGS sequence"/>
</dbReference>
<accession>A0AAV9LPF8</accession>
<reference evidence="2 3" key="1">
    <citation type="submission" date="2023-10" db="EMBL/GenBank/DDBJ databases">
        <title>Genome-Wide Identification Analysis in wild type Solanum Pinnatisectum Reveals Some Genes Defensing Phytophthora Infestans.</title>
        <authorList>
            <person name="Sun C."/>
        </authorList>
    </citation>
    <scope>NUCLEOTIDE SEQUENCE [LARGE SCALE GENOMIC DNA]</scope>
    <source>
        <strain evidence="2">LQN</strain>
        <tissue evidence="2">Leaf</tissue>
    </source>
</reference>
<dbReference type="AlphaFoldDB" id="A0AAV9LPF8"/>
<dbReference type="PANTHER" id="PTHR48475:SF1">
    <property type="entry name" value="RNASE H TYPE-1 DOMAIN-CONTAINING PROTEIN"/>
    <property type="match status" value="1"/>
</dbReference>
<evidence type="ECO:0000313" key="3">
    <source>
        <dbReference type="Proteomes" id="UP001311915"/>
    </source>
</evidence>
<dbReference type="Gene3D" id="3.30.420.10">
    <property type="entry name" value="Ribonuclease H-like superfamily/Ribonuclease H"/>
    <property type="match status" value="1"/>
</dbReference>
<gene>
    <name evidence="2" type="ORF">R3W88_032315</name>
</gene>
<protein>
    <recommendedName>
        <fullName evidence="1">RNase H type-1 domain-containing protein</fullName>
    </recommendedName>
</protein>
<dbReference type="PANTHER" id="PTHR48475">
    <property type="entry name" value="RIBONUCLEASE H"/>
    <property type="match status" value="1"/>
</dbReference>
<sequence length="253" mass="29252">MARPVLLRRLTRWSILFNLYKIVYTPQKVVKGKTLTNFLADHPLPRKWESSDKFPDEDTFFTKELTVWTMFFDRSACRARAGAGVVLISPERLILPFLFVLGETCPNNAAEYQALIVGLKMASDMKIPQLDVYGDSQLIINQLLGSYEVKKEDLLSYHQYVTFLLKRFDQMFLNHVPREENRMADALANLEITMALGENETTNVCLCHQWVIPGCLDLQINESHHISVRVVEDEDWRKPLIECLEHGRLPEDP</sequence>
<organism evidence="2 3">
    <name type="scientific">Solanum pinnatisectum</name>
    <name type="common">tansyleaf nightshade</name>
    <dbReference type="NCBI Taxonomy" id="50273"/>
    <lineage>
        <taxon>Eukaryota</taxon>
        <taxon>Viridiplantae</taxon>
        <taxon>Streptophyta</taxon>
        <taxon>Embryophyta</taxon>
        <taxon>Tracheophyta</taxon>
        <taxon>Spermatophyta</taxon>
        <taxon>Magnoliopsida</taxon>
        <taxon>eudicotyledons</taxon>
        <taxon>Gunneridae</taxon>
        <taxon>Pentapetalae</taxon>
        <taxon>asterids</taxon>
        <taxon>lamiids</taxon>
        <taxon>Solanales</taxon>
        <taxon>Solanaceae</taxon>
        <taxon>Solanoideae</taxon>
        <taxon>Solaneae</taxon>
        <taxon>Solanum</taxon>
    </lineage>
</organism>
<dbReference type="InterPro" id="IPR036397">
    <property type="entry name" value="RNaseH_sf"/>
</dbReference>
<dbReference type="GO" id="GO:0003676">
    <property type="term" value="F:nucleic acid binding"/>
    <property type="evidence" value="ECO:0007669"/>
    <property type="project" value="InterPro"/>
</dbReference>
<dbReference type="Pfam" id="PF13456">
    <property type="entry name" value="RVT_3"/>
    <property type="match status" value="1"/>
</dbReference>
<proteinExistence type="predicted"/>
<keyword evidence="3" id="KW-1185">Reference proteome</keyword>